<protein>
    <recommendedName>
        <fullName evidence="9">Cytochrome P450</fullName>
    </recommendedName>
</protein>
<comment type="similarity">
    <text evidence="6">Belongs to the cytochrome P450 family.</text>
</comment>
<organism evidence="7 8">
    <name type="scientific">Fusarium anthophilum</name>
    <dbReference type="NCBI Taxonomy" id="48485"/>
    <lineage>
        <taxon>Eukaryota</taxon>
        <taxon>Fungi</taxon>
        <taxon>Dikarya</taxon>
        <taxon>Ascomycota</taxon>
        <taxon>Pezizomycotina</taxon>
        <taxon>Sordariomycetes</taxon>
        <taxon>Hypocreomycetidae</taxon>
        <taxon>Hypocreales</taxon>
        <taxon>Nectriaceae</taxon>
        <taxon>Fusarium</taxon>
        <taxon>Fusarium fujikuroi species complex</taxon>
    </lineage>
</organism>
<dbReference type="PANTHER" id="PTHR24305">
    <property type="entry name" value="CYTOCHROME P450"/>
    <property type="match status" value="1"/>
</dbReference>
<dbReference type="PANTHER" id="PTHR24305:SF103">
    <property type="entry name" value="P450, PUTATIVE (EUROFUNG)-RELATED"/>
    <property type="match status" value="1"/>
</dbReference>
<evidence type="ECO:0000256" key="4">
    <source>
        <dbReference type="ARBA" id="ARBA00023004"/>
    </source>
</evidence>
<dbReference type="EMBL" id="JABEVY010000705">
    <property type="protein sequence ID" value="KAF5228144.1"/>
    <property type="molecule type" value="Genomic_DNA"/>
</dbReference>
<keyword evidence="6" id="KW-0560">Oxidoreductase</keyword>
<dbReference type="AlphaFoldDB" id="A0A8H4YH27"/>
<dbReference type="Proteomes" id="UP000573603">
    <property type="component" value="Unassembled WGS sequence"/>
</dbReference>
<dbReference type="GO" id="GO:0005506">
    <property type="term" value="F:iron ion binding"/>
    <property type="evidence" value="ECO:0007669"/>
    <property type="project" value="InterPro"/>
</dbReference>
<evidence type="ECO:0000313" key="7">
    <source>
        <dbReference type="EMBL" id="KAF5228144.1"/>
    </source>
</evidence>
<evidence type="ECO:0000256" key="6">
    <source>
        <dbReference type="RuleBase" id="RU000461"/>
    </source>
</evidence>
<keyword evidence="2 5" id="KW-0349">Heme</keyword>
<reference evidence="7 8" key="1">
    <citation type="journal article" date="2020" name="BMC Genomics">
        <title>Correction to: Identification and distribution of gene clusters required for synthesis of sphingolipid metabolism inhibitors in diverse species of the filamentous fungus Fusarium.</title>
        <authorList>
            <person name="Kim H.S."/>
            <person name="Lohmar J.M."/>
            <person name="Busman M."/>
            <person name="Brown D.W."/>
            <person name="Naumann T.A."/>
            <person name="Divon H.H."/>
            <person name="Lysoe E."/>
            <person name="Uhlig S."/>
            <person name="Proctor R.H."/>
        </authorList>
    </citation>
    <scope>NUCLEOTIDE SEQUENCE [LARGE SCALE GENOMIC DNA]</scope>
    <source>
        <strain evidence="7 8">NRRL 25214</strain>
    </source>
</reference>
<dbReference type="InterPro" id="IPR001128">
    <property type="entry name" value="Cyt_P450"/>
</dbReference>
<gene>
    <name evidence="7" type="ORF">FANTH_14583</name>
</gene>
<comment type="cofactor">
    <cofactor evidence="1 5">
        <name>heme</name>
        <dbReference type="ChEBI" id="CHEBI:30413"/>
    </cofactor>
</comment>
<evidence type="ECO:0000256" key="5">
    <source>
        <dbReference type="PIRSR" id="PIRSR602401-1"/>
    </source>
</evidence>
<evidence type="ECO:0000313" key="8">
    <source>
        <dbReference type="Proteomes" id="UP000573603"/>
    </source>
</evidence>
<dbReference type="GO" id="GO:0020037">
    <property type="term" value="F:heme binding"/>
    <property type="evidence" value="ECO:0007669"/>
    <property type="project" value="InterPro"/>
</dbReference>
<proteinExistence type="inferred from homology"/>
<keyword evidence="3 5" id="KW-0479">Metal-binding</keyword>
<keyword evidence="8" id="KW-1185">Reference proteome</keyword>
<keyword evidence="4 5" id="KW-0408">Iron</keyword>
<feature type="binding site" description="axial binding residue" evidence="5">
    <location>
        <position position="345"/>
    </location>
    <ligand>
        <name>heme</name>
        <dbReference type="ChEBI" id="CHEBI:30413"/>
    </ligand>
    <ligandPart>
        <name>Fe</name>
        <dbReference type="ChEBI" id="CHEBI:18248"/>
    </ligandPart>
</feature>
<dbReference type="Pfam" id="PF00067">
    <property type="entry name" value="p450"/>
    <property type="match status" value="1"/>
</dbReference>
<dbReference type="InterPro" id="IPR002401">
    <property type="entry name" value="Cyt_P450_E_grp-I"/>
</dbReference>
<dbReference type="SUPFAM" id="SSF48264">
    <property type="entry name" value="Cytochrome P450"/>
    <property type="match status" value="1"/>
</dbReference>
<dbReference type="Gene3D" id="1.10.630.10">
    <property type="entry name" value="Cytochrome P450"/>
    <property type="match status" value="1"/>
</dbReference>
<keyword evidence="6" id="KW-0503">Monooxygenase</keyword>
<dbReference type="GO" id="GO:0004497">
    <property type="term" value="F:monooxygenase activity"/>
    <property type="evidence" value="ECO:0007669"/>
    <property type="project" value="UniProtKB-KW"/>
</dbReference>
<evidence type="ECO:0008006" key="9">
    <source>
        <dbReference type="Google" id="ProtNLM"/>
    </source>
</evidence>
<evidence type="ECO:0000256" key="1">
    <source>
        <dbReference type="ARBA" id="ARBA00001971"/>
    </source>
</evidence>
<dbReference type="PRINTS" id="PR00385">
    <property type="entry name" value="P450"/>
</dbReference>
<accession>A0A8H4YH27</accession>
<name>A0A8H4YH27_9HYPO</name>
<dbReference type="InterPro" id="IPR017972">
    <property type="entry name" value="Cyt_P450_CS"/>
</dbReference>
<dbReference type="GO" id="GO:0016705">
    <property type="term" value="F:oxidoreductase activity, acting on paired donors, with incorporation or reduction of molecular oxygen"/>
    <property type="evidence" value="ECO:0007669"/>
    <property type="project" value="InterPro"/>
</dbReference>
<evidence type="ECO:0000256" key="3">
    <source>
        <dbReference type="ARBA" id="ARBA00022723"/>
    </source>
</evidence>
<dbReference type="InterPro" id="IPR050121">
    <property type="entry name" value="Cytochrome_P450_monoxygenase"/>
</dbReference>
<sequence>MSKTKFYDGFTTFNPNLFGTQDELIHGMRRRQMAHAFSMQSIQGMEHFIDNHMLKLRRSLDRSADSGEIFDLKKLISFYILDVLGDLAFSRSFDSLTEQDLSKLPPINDHIFLACLMGMTPEWVSVMQRLAPWVPIPRLQRLLKARLQVKKLTAECVSRRLNEKVTSRNDLSTSLIKAVDPETGDRLTELDINTEAFAMIVAGSHTTAGTLTLLFSHLLQNPSVLDEVIKEIESNLSDISTPVLPFKSLEERLPFTMACINENFRINPVFTMPLPRKVMTSRGIVIDGHDVPENTTVFALNHAVQHNPAIWGQDHDQFNPSRFLGPDGKKLVSYLTPFSMGHRMCIGKNMAMMNILKVLTTVLKYYTLETVHPEQKITTISVGISEKEGGLECRIRRRQ</sequence>
<dbReference type="InterPro" id="IPR036396">
    <property type="entry name" value="Cyt_P450_sf"/>
</dbReference>
<comment type="caution">
    <text evidence="7">The sequence shown here is derived from an EMBL/GenBank/DDBJ whole genome shotgun (WGS) entry which is preliminary data.</text>
</comment>
<dbReference type="PRINTS" id="PR00463">
    <property type="entry name" value="EP450I"/>
</dbReference>
<dbReference type="PROSITE" id="PS00086">
    <property type="entry name" value="CYTOCHROME_P450"/>
    <property type="match status" value="1"/>
</dbReference>
<evidence type="ECO:0000256" key="2">
    <source>
        <dbReference type="ARBA" id="ARBA00022617"/>
    </source>
</evidence>